<proteinExistence type="inferred from homology"/>
<protein>
    <recommendedName>
        <fullName evidence="15">Probable beta-glucosidase M</fullName>
        <ecNumber evidence="5">3.2.1.21</ecNumber>
    </recommendedName>
    <alternativeName>
        <fullName evidence="16">Beta-D-glucoside glucohydrolase M</fullName>
    </alternativeName>
    <alternativeName>
        <fullName evidence="17">Cellobiase M</fullName>
    </alternativeName>
    <alternativeName>
        <fullName evidence="18">Gentiobiase M</fullName>
    </alternativeName>
</protein>
<dbReference type="InterPro" id="IPR001764">
    <property type="entry name" value="Glyco_hydro_3_N"/>
</dbReference>
<dbReference type="GO" id="GO:0005576">
    <property type="term" value="C:extracellular region"/>
    <property type="evidence" value="ECO:0007669"/>
    <property type="project" value="UniProtKB-SubCell"/>
</dbReference>
<dbReference type="InterPro" id="IPR036881">
    <property type="entry name" value="Glyco_hydro_3_C_sf"/>
</dbReference>
<dbReference type="PRINTS" id="PR00133">
    <property type="entry name" value="GLHYDRLASE3"/>
</dbReference>
<dbReference type="Gene3D" id="3.20.20.300">
    <property type="entry name" value="Glycoside hydrolase, family 3, N-terminal domain"/>
    <property type="match status" value="1"/>
</dbReference>
<dbReference type="FunFam" id="3.20.20.300:FF:000002">
    <property type="entry name" value="Probable beta-glucosidase"/>
    <property type="match status" value="1"/>
</dbReference>
<dbReference type="Pfam" id="PF00933">
    <property type="entry name" value="Glyco_hydro_3"/>
    <property type="match status" value="1"/>
</dbReference>
<dbReference type="GO" id="GO:0030245">
    <property type="term" value="P:cellulose catabolic process"/>
    <property type="evidence" value="ECO:0007669"/>
    <property type="project" value="UniProtKB-KW"/>
</dbReference>
<keyword evidence="13" id="KW-0624">Polysaccharide degradation</keyword>
<reference evidence="21" key="1">
    <citation type="submission" date="2022-12" db="EMBL/GenBank/DDBJ databases">
        <authorList>
            <person name="Petersen C."/>
        </authorList>
    </citation>
    <scope>NUCLEOTIDE SEQUENCE</scope>
    <source>
        <strain evidence="21">IBT 16125</strain>
    </source>
</reference>
<evidence type="ECO:0000256" key="8">
    <source>
        <dbReference type="ARBA" id="ARBA00022801"/>
    </source>
</evidence>
<dbReference type="InterPro" id="IPR013783">
    <property type="entry name" value="Ig-like_fold"/>
</dbReference>
<dbReference type="SUPFAM" id="SSF52279">
    <property type="entry name" value="Beta-D-glucan exohydrolase, C-terminal domain"/>
    <property type="match status" value="1"/>
</dbReference>
<dbReference type="Gene3D" id="3.40.50.1700">
    <property type="entry name" value="Glycoside hydrolase family 3 C-terminal domain"/>
    <property type="match status" value="1"/>
</dbReference>
<evidence type="ECO:0000256" key="19">
    <source>
        <dbReference type="SAM" id="SignalP"/>
    </source>
</evidence>
<keyword evidence="6" id="KW-0964">Secreted</keyword>
<evidence type="ECO:0000256" key="6">
    <source>
        <dbReference type="ARBA" id="ARBA00022525"/>
    </source>
</evidence>
<dbReference type="EMBL" id="JAPVEA010000007">
    <property type="protein sequence ID" value="KAJ5443444.1"/>
    <property type="molecule type" value="Genomic_DNA"/>
</dbReference>
<dbReference type="PANTHER" id="PTHR42715:SF5">
    <property type="entry name" value="BETA-GLUCOSIDASE M-RELATED"/>
    <property type="match status" value="1"/>
</dbReference>
<dbReference type="InterPro" id="IPR050288">
    <property type="entry name" value="Cellulose_deg_GH3"/>
</dbReference>
<keyword evidence="8" id="KW-0378">Hydrolase</keyword>
<dbReference type="PANTHER" id="PTHR42715">
    <property type="entry name" value="BETA-GLUCOSIDASE"/>
    <property type="match status" value="1"/>
</dbReference>
<dbReference type="InterPro" id="IPR002772">
    <property type="entry name" value="Glyco_hydro_3_C"/>
</dbReference>
<comment type="subcellular location">
    <subcellularLocation>
        <location evidence="2">Secreted</location>
    </subcellularLocation>
</comment>
<dbReference type="Pfam" id="PF14310">
    <property type="entry name" value="Fn3-like"/>
    <property type="match status" value="1"/>
</dbReference>
<comment type="function">
    <text evidence="14">Beta-glucosidases are one of a number of cellulolytic enzymes involved in the degradation of cellulosic biomass. Catalyzes the last step releasing glucose from the inhibitory cellobiose.</text>
</comment>
<evidence type="ECO:0000256" key="10">
    <source>
        <dbReference type="ARBA" id="ARBA00023180"/>
    </source>
</evidence>
<evidence type="ECO:0000256" key="13">
    <source>
        <dbReference type="ARBA" id="ARBA00023326"/>
    </source>
</evidence>
<evidence type="ECO:0000256" key="18">
    <source>
        <dbReference type="ARBA" id="ARBA00041805"/>
    </source>
</evidence>
<reference evidence="21" key="2">
    <citation type="journal article" date="2023" name="IMA Fungus">
        <title>Comparative genomic study of the Penicillium genus elucidates a diverse pangenome and 15 lateral gene transfer events.</title>
        <authorList>
            <person name="Petersen C."/>
            <person name="Sorensen T."/>
            <person name="Nielsen M.R."/>
            <person name="Sondergaard T.E."/>
            <person name="Sorensen J.L."/>
            <person name="Fitzpatrick D.A."/>
            <person name="Frisvad J.C."/>
            <person name="Nielsen K.L."/>
        </authorList>
    </citation>
    <scope>NUCLEOTIDE SEQUENCE</scope>
    <source>
        <strain evidence="21">IBT 16125</strain>
    </source>
</reference>
<dbReference type="Proteomes" id="UP001213681">
    <property type="component" value="Unassembled WGS sequence"/>
</dbReference>
<evidence type="ECO:0000256" key="1">
    <source>
        <dbReference type="ARBA" id="ARBA00000448"/>
    </source>
</evidence>
<evidence type="ECO:0000256" key="7">
    <source>
        <dbReference type="ARBA" id="ARBA00022729"/>
    </source>
</evidence>
<dbReference type="RefSeq" id="XP_056763524.1">
    <property type="nucleotide sequence ID" value="XM_056910698.1"/>
</dbReference>
<evidence type="ECO:0000259" key="20">
    <source>
        <dbReference type="SMART" id="SM01217"/>
    </source>
</evidence>
<evidence type="ECO:0000256" key="2">
    <source>
        <dbReference type="ARBA" id="ARBA00004613"/>
    </source>
</evidence>
<evidence type="ECO:0000256" key="9">
    <source>
        <dbReference type="ARBA" id="ARBA00023001"/>
    </source>
</evidence>
<feature type="signal peptide" evidence="19">
    <location>
        <begin position="1"/>
        <end position="22"/>
    </location>
</feature>
<keyword evidence="22" id="KW-1185">Reference proteome</keyword>
<keyword evidence="9" id="KW-0136">Cellulose degradation</keyword>
<keyword evidence="10" id="KW-0325">Glycoprotein</keyword>
<comment type="catalytic activity">
    <reaction evidence="1">
        <text>Hydrolysis of terminal, non-reducing beta-D-glucosyl residues with release of beta-D-glucose.</text>
        <dbReference type="EC" id="3.2.1.21"/>
    </reaction>
</comment>
<evidence type="ECO:0000256" key="3">
    <source>
        <dbReference type="ARBA" id="ARBA00004987"/>
    </source>
</evidence>
<keyword evidence="12" id="KW-0326">Glycosidase</keyword>
<feature type="chain" id="PRO_5042160390" description="Probable beta-glucosidase M" evidence="19">
    <location>
        <begin position="23"/>
        <end position="766"/>
    </location>
</feature>
<dbReference type="Gene3D" id="2.60.40.10">
    <property type="entry name" value="Immunoglobulins"/>
    <property type="match status" value="1"/>
</dbReference>
<dbReference type="FunFam" id="2.60.40.10:FF:000757">
    <property type="entry name" value="Beta-glucosidase G"/>
    <property type="match status" value="1"/>
</dbReference>
<keyword evidence="7 19" id="KW-0732">Signal</keyword>
<organism evidence="21 22">
    <name type="scientific">Penicillium daleae</name>
    <dbReference type="NCBI Taxonomy" id="63821"/>
    <lineage>
        <taxon>Eukaryota</taxon>
        <taxon>Fungi</taxon>
        <taxon>Dikarya</taxon>
        <taxon>Ascomycota</taxon>
        <taxon>Pezizomycotina</taxon>
        <taxon>Eurotiomycetes</taxon>
        <taxon>Eurotiomycetidae</taxon>
        <taxon>Eurotiales</taxon>
        <taxon>Aspergillaceae</taxon>
        <taxon>Penicillium</taxon>
    </lineage>
</organism>
<evidence type="ECO:0000256" key="16">
    <source>
        <dbReference type="ARBA" id="ARBA00041282"/>
    </source>
</evidence>
<evidence type="ECO:0000256" key="14">
    <source>
        <dbReference type="ARBA" id="ARBA00024983"/>
    </source>
</evidence>
<evidence type="ECO:0000313" key="22">
    <source>
        <dbReference type="Proteomes" id="UP001213681"/>
    </source>
</evidence>
<comment type="pathway">
    <text evidence="3">Glycan metabolism; cellulose degradation.</text>
</comment>
<feature type="domain" description="Fibronectin type III-like" evidence="20">
    <location>
        <begin position="689"/>
        <end position="755"/>
    </location>
</feature>
<dbReference type="InterPro" id="IPR026891">
    <property type="entry name" value="Fn3-like"/>
</dbReference>
<name>A0AAD6C1P5_9EURO</name>
<dbReference type="AlphaFoldDB" id="A0AAD6C1P5"/>
<gene>
    <name evidence="21" type="ORF">N7458_007316</name>
</gene>
<dbReference type="GeneID" id="81600941"/>
<evidence type="ECO:0000256" key="5">
    <source>
        <dbReference type="ARBA" id="ARBA00012744"/>
    </source>
</evidence>
<dbReference type="EC" id="3.2.1.21" evidence="5"/>
<dbReference type="Pfam" id="PF01915">
    <property type="entry name" value="Glyco_hydro_3_C"/>
    <property type="match status" value="1"/>
</dbReference>
<dbReference type="SUPFAM" id="SSF51445">
    <property type="entry name" value="(Trans)glycosidases"/>
    <property type="match status" value="1"/>
</dbReference>
<keyword evidence="11" id="KW-0119">Carbohydrate metabolism</keyword>
<evidence type="ECO:0000256" key="12">
    <source>
        <dbReference type="ARBA" id="ARBA00023295"/>
    </source>
</evidence>
<evidence type="ECO:0000256" key="11">
    <source>
        <dbReference type="ARBA" id="ARBA00023277"/>
    </source>
</evidence>
<dbReference type="InterPro" id="IPR036962">
    <property type="entry name" value="Glyco_hydro_3_N_sf"/>
</dbReference>
<evidence type="ECO:0000256" key="4">
    <source>
        <dbReference type="ARBA" id="ARBA00005336"/>
    </source>
</evidence>
<comment type="caution">
    <text evidence="21">The sequence shown here is derived from an EMBL/GenBank/DDBJ whole genome shotgun (WGS) entry which is preliminary data.</text>
</comment>
<dbReference type="InterPro" id="IPR017853">
    <property type="entry name" value="GH"/>
</dbReference>
<evidence type="ECO:0000256" key="17">
    <source>
        <dbReference type="ARBA" id="ARBA00041589"/>
    </source>
</evidence>
<dbReference type="GO" id="GO:0008422">
    <property type="term" value="F:beta-glucosidase activity"/>
    <property type="evidence" value="ECO:0007669"/>
    <property type="project" value="UniProtKB-EC"/>
</dbReference>
<evidence type="ECO:0000313" key="21">
    <source>
        <dbReference type="EMBL" id="KAJ5443444.1"/>
    </source>
</evidence>
<evidence type="ECO:0000256" key="15">
    <source>
        <dbReference type="ARBA" id="ARBA00039571"/>
    </source>
</evidence>
<comment type="similarity">
    <text evidence="4">Belongs to the glycosyl hydrolase 3 family.</text>
</comment>
<dbReference type="SMART" id="SM01217">
    <property type="entry name" value="Fn3_like"/>
    <property type="match status" value="1"/>
</dbReference>
<sequence>MGINAHSLSILLSLSLSQIAYSQIITNDSYFYGQSPPVYPSPQGTGSGNWQSAYQKAKGFVRQLSPEQKLNFTAGYSVHNGCSGNIPPVEELGFPGFCVSDAGNGLRGTDYVSSWPSGLHVGASWNKDLAKQRGIHMGAEFQRKGVNMMLGPVVGPLGHIAEGGRNWEGFSDDPYLSGALVQRTIQGVQSSGVGTCVKHYIGNEQETNRNPGNNDEGKYVQAVSSNIDDKTMHELYLWPFQDAVFAGSASVMCSYQRINNSYGCQNSKTLNGLLKTELGFQGYVMTDWGAQHAGIAAANAGLDMVMPSSKMWGDNLTTAINNGSMDASRLDDMVTRIMATWYQLNQKETIPHPGIGMPSDINQPHQKVIGKSPDSKATLLQGAIEGHVLVKNTNNALPLKAPSLVSVFGYDAVGPNHLEVALDWVSGDPAIQNSTLYVGGGSGANSAAYVDSPIDALNRQAYEDGTSIMWDFYSQDPDVDPTSDVCLVFVNSYATEGTDRPGLTDEFSDTLITNVATKCANTIVVIHNAGIRVVDNWIENDNITAVIFAHLPGQDTGRSLVELLYGRTNPSGRLPYTVAKSPSDYGSILQPSQPTGQYSLFPQSDFTEGQFIDYRAFDAKNIAPRFEFGFGLSYTTFDYSNLRVRKTNQPTSQYPPSAAIVEGGNPHLWDELVTVTATVKNTGSMDGLEVAQLYVGIPGGPIRQLRGFEKVLIARGKSVAVSFSLTRRDLSNWDVAAQEWALQTGAYKVYVGRSSRDLALTATFTF</sequence>
<accession>A0AAD6C1P5</accession>